<comment type="caution">
    <text evidence="2">The sequence shown here is derived from an EMBL/GenBank/DDBJ whole genome shotgun (WGS) entry which is preliminary data.</text>
</comment>
<evidence type="ECO:0000313" key="3">
    <source>
        <dbReference type="Proteomes" id="UP000003676"/>
    </source>
</evidence>
<accession>B6WWM0</accession>
<organism evidence="2 3">
    <name type="scientific">Desulfovibrio piger ATCC 29098</name>
    <dbReference type="NCBI Taxonomy" id="411464"/>
    <lineage>
        <taxon>Bacteria</taxon>
        <taxon>Pseudomonadati</taxon>
        <taxon>Thermodesulfobacteriota</taxon>
        <taxon>Desulfovibrionia</taxon>
        <taxon>Desulfovibrionales</taxon>
        <taxon>Desulfovibrionaceae</taxon>
        <taxon>Desulfovibrio</taxon>
    </lineage>
</organism>
<reference evidence="2 3" key="1">
    <citation type="submission" date="2008-10" db="EMBL/GenBank/DDBJ databases">
        <title>Draft genome sequence of Desulvovibrio piger (ATCC 29098).</title>
        <authorList>
            <person name="Sudarsanam P."/>
            <person name="Ley R."/>
            <person name="Guruge J."/>
            <person name="Turnbaugh P.J."/>
            <person name="Mahowald M."/>
            <person name="Liep D."/>
            <person name="Gordon J."/>
        </authorList>
    </citation>
    <scope>NUCLEOTIDE SEQUENCE [LARGE SCALE GENOMIC DNA]</scope>
    <source>
        <strain evidence="2 3">ATCC 29098</strain>
    </source>
</reference>
<evidence type="ECO:0000256" key="1">
    <source>
        <dbReference type="SAM" id="MobiDB-lite"/>
    </source>
</evidence>
<name>B6WWM0_9BACT</name>
<sequence length="181" mass="19147">MAVGPLAQGQGRMLVGRAGIEAKIEQLRVDAQDGQGGLLPGFGLQGELRILEPFFQGIPAGSFRQGRIGLGIAGGCRGLFRERQAMGGGRGQDLVFGGQGRQAGQPGKVELLQFQAQGRRRRSGRNVSFRSGFDRAEDQKAEQQAQRAETAGKEGMLSVAEQSGKGCGMTKSGCDRSVHTC</sequence>
<reference evidence="2 3" key="2">
    <citation type="submission" date="2008-10" db="EMBL/GenBank/DDBJ databases">
        <authorList>
            <person name="Fulton L."/>
            <person name="Clifton S."/>
            <person name="Fulton B."/>
            <person name="Xu J."/>
            <person name="Minx P."/>
            <person name="Pepin K.H."/>
            <person name="Johnson M."/>
            <person name="Bhonagiri V."/>
            <person name="Nash W.E."/>
            <person name="Mardis E.R."/>
            <person name="Wilson R.K."/>
        </authorList>
    </citation>
    <scope>NUCLEOTIDE SEQUENCE [LARGE SCALE GENOMIC DNA]</scope>
    <source>
        <strain evidence="2 3">ATCC 29098</strain>
    </source>
</reference>
<evidence type="ECO:0000313" key="2">
    <source>
        <dbReference type="EMBL" id="EEB32637.1"/>
    </source>
</evidence>
<gene>
    <name evidence="2" type="ORF">DESPIG_02489</name>
</gene>
<dbReference type="HOGENOM" id="CLU_1486790_0_0_7"/>
<feature type="region of interest" description="Disordered" evidence="1">
    <location>
        <begin position="162"/>
        <end position="181"/>
    </location>
</feature>
<dbReference type="AlphaFoldDB" id="B6WWM0"/>
<dbReference type="Proteomes" id="UP000003676">
    <property type="component" value="Unassembled WGS sequence"/>
</dbReference>
<protein>
    <submittedName>
        <fullName evidence="2">Uncharacterized protein</fullName>
    </submittedName>
</protein>
<feature type="region of interest" description="Disordered" evidence="1">
    <location>
        <begin position="120"/>
        <end position="157"/>
    </location>
</feature>
<dbReference type="EMBL" id="ABXU01000074">
    <property type="protein sequence ID" value="EEB32637.1"/>
    <property type="molecule type" value="Genomic_DNA"/>
</dbReference>
<feature type="compositionally biased region" description="Basic and acidic residues" evidence="1">
    <location>
        <begin position="132"/>
        <end position="141"/>
    </location>
</feature>
<proteinExistence type="predicted"/>